<gene>
    <name evidence="2" type="ORF">AU511_07760</name>
</gene>
<organism evidence="2 3">
    <name type="scientific">Lonsdalea iberica</name>
    <dbReference type="NCBI Taxonomy" id="1082703"/>
    <lineage>
        <taxon>Bacteria</taxon>
        <taxon>Pseudomonadati</taxon>
        <taxon>Pseudomonadota</taxon>
        <taxon>Gammaproteobacteria</taxon>
        <taxon>Enterobacterales</taxon>
        <taxon>Pectobacteriaceae</taxon>
        <taxon>Lonsdalea</taxon>
    </lineage>
</organism>
<sequence length="67" mass="7956">METDFPASQKQVNSKERSGREKKHFTKARLLAAKQPNTGPDQKVVFSVRIRIQRSINFFYFLWKRLT</sequence>
<evidence type="ECO:0000313" key="3">
    <source>
        <dbReference type="Proteomes" id="UP000194020"/>
    </source>
</evidence>
<name>A0A1X3RW24_9GAMM</name>
<reference evidence="2 3" key="1">
    <citation type="submission" date="2016-02" db="EMBL/GenBank/DDBJ databases">
        <title>Species-wide whole genome sequencing reveals diversity, host range in Lonsdalea quercina.</title>
        <authorList>
            <person name="Li Y."/>
        </authorList>
    </citation>
    <scope>NUCLEOTIDE SEQUENCE [LARGE SCALE GENOMIC DNA]</scope>
    <source>
        <strain evidence="2 3">LMG 26264</strain>
    </source>
</reference>
<dbReference type="Proteomes" id="UP000194020">
    <property type="component" value="Unassembled WGS sequence"/>
</dbReference>
<comment type="caution">
    <text evidence="2">The sequence shown here is derived from an EMBL/GenBank/DDBJ whole genome shotgun (WGS) entry which is preliminary data.</text>
</comment>
<dbReference type="AlphaFoldDB" id="A0A1X3RW24"/>
<proteinExistence type="predicted"/>
<accession>A0A1X3RW24</accession>
<evidence type="ECO:0000313" key="2">
    <source>
        <dbReference type="EMBL" id="OSN06175.1"/>
    </source>
</evidence>
<dbReference type="EMBL" id="LUTP01000015">
    <property type="protein sequence ID" value="OSN06175.1"/>
    <property type="molecule type" value="Genomic_DNA"/>
</dbReference>
<protein>
    <submittedName>
        <fullName evidence="2">Uncharacterized protein</fullName>
    </submittedName>
</protein>
<feature type="region of interest" description="Disordered" evidence="1">
    <location>
        <begin position="1"/>
        <end position="24"/>
    </location>
</feature>
<feature type="compositionally biased region" description="Polar residues" evidence="1">
    <location>
        <begin position="1"/>
        <end position="12"/>
    </location>
</feature>
<evidence type="ECO:0000256" key="1">
    <source>
        <dbReference type="SAM" id="MobiDB-lite"/>
    </source>
</evidence>